<dbReference type="InterPro" id="IPR011933">
    <property type="entry name" value="Double_TM_dom"/>
</dbReference>
<dbReference type="InterPro" id="IPR029062">
    <property type="entry name" value="Class_I_gatase-like"/>
</dbReference>
<keyword evidence="1" id="KW-0472">Membrane</keyword>
<gene>
    <name evidence="3" type="ORF">GM921_02155</name>
</gene>
<dbReference type="PANTHER" id="PTHR37464:SF1">
    <property type="entry name" value="BLL2463 PROTEIN"/>
    <property type="match status" value="1"/>
</dbReference>
<dbReference type="InterPro" id="IPR024163">
    <property type="entry name" value="Aerotolerance_reg_N"/>
</dbReference>
<protein>
    <recommendedName>
        <fullName evidence="2">Aerotolerance regulator N-terminal domain-containing protein</fullName>
    </recommendedName>
</protein>
<dbReference type="Gene3D" id="3.40.50.880">
    <property type="match status" value="1"/>
</dbReference>
<organism evidence="3 4">
    <name type="scientific">Pedobacter planticolens</name>
    <dbReference type="NCBI Taxonomy" id="2679964"/>
    <lineage>
        <taxon>Bacteria</taxon>
        <taxon>Pseudomonadati</taxon>
        <taxon>Bacteroidota</taxon>
        <taxon>Sphingobacteriia</taxon>
        <taxon>Sphingobacteriales</taxon>
        <taxon>Sphingobacteriaceae</taxon>
        <taxon>Pedobacter</taxon>
    </lineage>
</organism>
<keyword evidence="4" id="KW-1185">Reference proteome</keyword>
<evidence type="ECO:0000256" key="1">
    <source>
        <dbReference type="SAM" id="Phobius"/>
    </source>
</evidence>
<feature type="transmembrane region" description="Helical" evidence="1">
    <location>
        <begin position="6"/>
        <end position="26"/>
    </location>
</feature>
<dbReference type="InterPro" id="IPR036465">
    <property type="entry name" value="vWFA_dom_sf"/>
</dbReference>
<proteinExistence type="predicted"/>
<dbReference type="NCBIfam" id="TIGR02226">
    <property type="entry name" value="two_anch"/>
    <property type="match status" value="1"/>
</dbReference>
<accession>A0A923DYK2</accession>
<dbReference type="Proteomes" id="UP000601055">
    <property type="component" value="Unassembled WGS sequence"/>
</dbReference>
<reference evidence="3" key="1">
    <citation type="submission" date="2019-11" db="EMBL/GenBank/DDBJ databases">
        <title>Description of Pedobacter sp. LMG 31464T.</title>
        <authorList>
            <person name="Carlier A."/>
            <person name="Qi S."/>
            <person name="Vandamme P."/>
        </authorList>
    </citation>
    <scope>NUCLEOTIDE SEQUENCE</scope>
    <source>
        <strain evidence="3">LMG 31464</strain>
    </source>
</reference>
<dbReference type="AlphaFoldDB" id="A0A923DYK2"/>
<keyword evidence="1" id="KW-0812">Transmembrane</keyword>
<comment type="caution">
    <text evidence="3">The sequence shown here is derived from an EMBL/GenBank/DDBJ whole genome shotgun (WGS) entry which is preliminary data.</text>
</comment>
<evidence type="ECO:0000313" key="3">
    <source>
        <dbReference type="EMBL" id="MBB2144277.1"/>
    </source>
</evidence>
<dbReference type="SUPFAM" id="SSF52317">
    <property type="entry name" value="Class I glutamine amidotransferase-like"/>
    <property type="match status" value="1"/>
</dbReference>
<sequence length="682" mass="76203">MNFLYPGFLFALFAVAIPIIIHLFNFRKFKKVYFSNVAFLKEIKEQNSSREKLKNLLILCCRILAIVFLVFAFARPFFPSATKIDQNKGNSVSIYIDNSYSMDAVNKEGSLLDEAKREAKEVVKSFQINDRFQVLTNDFEGKHQRLLNVDEALQAIDEVKVSSASRKLQQVLNRQQSVFTGISNRFAYVISDFQKGFAGNETIKTAVNTNISLVKLNANNLPNVAIDSVWLLSPVRQANTTEKLVVQLRNYGDEEAKNIPIKLTINKQQKAISSLTIAAGKTQSDTLSFSGLGLGWQKGTISLKDFPLTFDDELNFSFKVNAEQKVLSINGQQGGKYIKALFGADSYFKLTEMPEANINYSALQNYSLVVLNGLSNPSSGLAQELKSYVSNGGSVIVFPDLDADKQVYSTFLTALNLPALLNLNTTPTKVSSIELKHPLFKDVFETLPQNLDLPQVNRYFSFAESNTSNKENLLQLPAGKLFFARYSVGNGQIYLSATDLENEDSNFAKHSVFVPLMYKIAFASAKEQPIYYTAMKDNVLESQKIDLGANQSLKLVADKFEIIPELRQTNGKTLLYVADQVKKAGFYDVKKGDSTLAIVAFNDNRTESDMHYTEQADLQKLFGKQQIAFLDPKSDSIASAVAAKNNGTELWKLCLILTLVFLAIEILLVRFYHIQKPSLGAH</sequence>
<dbReference type="EMBL" id="WNXD01000001">
    <property type="protein sequence ID" value="MBB2144277.1"/>
    <property type="molecule type" value="Genomic_DNA"/>
</dbReference>
<dbReference type="Gene3D" id="3.40.50.410">
    <property type="entry name" value="von Willebrand factor, type A domain"/>
    <property type="match status" value="1"/>
</dbReference>
<keyword evidence="1" id="KW-1133">Transmembrane helix</keyword>
<name>A0A923DYK2_9SPHI</name>
<feature type="domain" description="Aerotolerance regulator N-terminal" evidence="2">
    <location>
        <begin position="1"/>
        <end position="76"/>
    </location>
</feature>
<dbReference type="PANTHER" id="PTHR37464">
    <property type="entry name" value="BLL2463 PROTEIN"/>
    <property type="match status" value="1"/>
</dbReference>
<evidence type="ECO:0000259" key="2">
    <source>
        <dbReference type="Pfam" id="PF07584"/>
    </source>
</evidence>
<dbReference type="Pfam" id="PF07584">
    <property type="entry name" value="BatA"/>
    <property type="match status" value="1"/>
</dbReference>
<evidence type="ECO:0000313" key="4">
    <source>
        <dbReference type="Proteomes" id="UP000601055"/>
    </source>
</evidence>
<feature type="transmembrane region" description="Helical" evidence="1">
    <location>
        <begin position="56"/>
        <end position="78"/>
    </location>
</feature>
<dbReference type="RefSeq" id="WP_182920971.1">
    <property type="nucleotide sequence ID" value="NZ_WNXD01000001.1"/>
</dbReference>